<sequence>MSTEEKPKSIPANLYHTDNGRSIEVAPEAGHEDFHEKFEAPRPDPAYRDGPPPVTLPLPPNPDPNPQRSTPLPGELHYTEPPPAGLAKACIVPDDHYVLEFTSDDKNSKPVTVSEPQPARVESGCTKGEWVDTETRH</sequence>
<protein>
    <submittedName>
        <fullName evidence="2">Uncharacterized protein</fullName>
    </submittedName>
</protein>
<proteinExistence type="predicted"/>
<feature type="compositionally biased region" description="Basic and acidic residues" evidence="1">
    <location>
        <begin position="29"/>
        <end position="47"/>
    </location>
</feature>
<feature type="region of interest" description="Disordered" evidence="1">
    <location>
        <begin position="102"/>
        <end position="137"/>
    </location>
</feature>
<organism evidence="2 3">
    <name type="scientific">Rhizoctonia solani</name>
    <dbReference type="NCBI Taxonomy" id="456999"/>
    <lineage>
        <taxon>Eukaryota</taxon>
        <taxon>Fungi</taxon>
        <taxon>Dikarya</taxon>
        <taxon>Basidiomycota</taxon>
        <taxon>Agaricomycotina</taxon>
        <taxon>Agaricomycetes</taxon>
        <taxon>Cantharellales</taxon>
        <taxon>Ceratobasidiaceae</taxon>
        <taxon>Rhizoctonia</taxon>
    </lineage>
</organism>
<name>A0A0K6FYB5_9AGAM</name>
<feature type="region of interest" description="Disordered" evidence="1">
    <location>
        <begin position="1"/>
        <end position="87"/>
    </location>
</feature>
<feature type="compositionally biased region" description="Pro residues" evidence="1">
    <location>
        <begin position="50"/>
        <end position="65"/>
    </location>
</feature>
<dbReference type="EMBL" id="CYGV01001224">
    <property type="protein sequence ID" value="CUA71251.1"/>
    <property type="molecule type" value="Genomic_DNA"/>
</dbReference>
<evidence type="ECO:0000256" key="1">
    <source>
        <dbReference type="SAM" id="MobiDB-lite"/>
    </source>
</evidence>
<dbReference type="Proteomes" id="UP000044841">
    <property type="component" value="Unassembled WGS sequence"/>
</dbReference>
<evidence type="ECO:0000313" key="2">
    <source>
        <dbReference type="EMBL" id="CUA71251.1"/>
    </source>
</evidence>
<accession>A0A0K6FYB5</accession>
<dbReference type="AlphaFoldDB" id="A0A0K6FYB5"/>
<reference evidence="2 3" key="1">
    <citation type="submission" date="2015-07" db="EMBL/GenBank/DDBJ databases">
        <authorList>
            <person name="Noorani M."/>
        </authorList>
    </citation>
    <scope>NUCLEOTIDE SEQUENCE [LARGE SCALE GENOMIC DNA]</scope>
    <source>
        <strain evidence="2">BBA 69670</strain>
    </source>
</reference>
<gene>
    <name evidence="2" type="ORF">RSOLAG22IIIB_09416</name>
</gene>
<keyword evidence="3" id="KW-1185">Reference proteome</keyword>
<evidence type="ECO:0000313" key="3">
    <source>
        <dbReference type="Proteomes" id="UP000044841"/>
    </source>
</evidence>